<comment type="caution">
    <text evidence="2">The sequence shown here is derived from an EMBL/GenBank/DDBJ whole genome shotgun (WGS) entry which is preliminary data.</text>
</comment>
<evidence type="ECO:0000313" key="3">
    <source>
        <dbReference type="Proteomes" id="UP001529510"/>
    </source>
</evidence>
<dbReference type="Pfam" id="PF07679">
    <property type="entry name" value="I-set"/>
    <property type="match status" value="1"/>
</dbReference>
<feature type="non-terminal residue" evidence="2">
    <location>
        <position position="60"/>
    </location>
</feature>
<dbReference type="Gene3D" id="2.60.40.10">
    <property type="entry name" value="Immunoglobulins"/>
    <property type="match status" value="1"/>
</dbReference>
<dbReference type="InterPro" id="IPR036179">
    <property type="entry name" value="Ig-like_dom_sf"/>
</dbReference>
<feature type="domain" description="Immunoglobulin I-set" evidence="1">
    <location>
        <begin position="2"/>
        <end position="53"/>
    </location>
</feature>
<gene>
    <name evidence="2" type="ORF">M9458_034354</name>
</gene>
<feature type="non-terminal residue" evidence="2">
    <location>
        <position position="1"/>
    </location>
</feature>
<name>A0ABD0P9M3_CIRMR</name>
<dbReference type="SUPFAM" id="SSF48726">
    <property type="entry name" value="Immunoglobulin"/>
    <property type="match status" value="1"/>
</dbReference>
<sequence length="60" mass="7069">LRFTKNPSNQTVTQGNMVRLGCAFEGLIEPEIIWMKDGEKIYSTDQMYITLDAHHWETFY</sequence>
<organism evidence="2 3">
    <name type="scientific">Cirrhinus mrigala</name>
    <name type="common">Mrigala</name>
    <dbReference type="NCBI Taxonomy" id="683832"/>
    <lineage>
        <taxon>Eukaryota</taxon>
        <taxon>Metazoa</taxon>
        <taxon>Chordata</taxon>
        <taxon>Craniata</taxon>
        <taxon>Vertebrata</taxon>
        <taxon>Euteleostomi</taxon>
        <taxon>Actinopterygii</taxon>
        <taxon>Neopterygii</taxon>
        <taxon>Teleostei</taxon>
        <taxon>Ostariophysi</taxon>
        <taxon>Cypriniformes</taxon>
        <taxon>Cyprinidae</taxon>
        <taxon>Labeoninae</taxon>
        <taxon>Labeonini</taxon>
        <taxon>Cirrhinus</taxon>
    </lineage>
</organism>
<dbReference type="AlphaFoldDB" id="A0ABD0P9M3"/>
<protein>
    <recommendedName>
        <fullName evidence="1">Immunoglobulin I-set domain-containing protein</fullName>
    </recommendedName>
</protein>
<dbReference type="EMBL" id="JAMKFB020000017">
    <property type="protein sequence ID" value="KAL0169758.1"/>
    <property type="molecule type" value="Genomic_DNA"/>
</dbReference>
<accession>A0ABD0P9M3</accession>
<reference evidence="2 3" key="1">
    <citation type="submission" date="2024-05" db="EMBL/GenBank/DDBJ databases">
        <title>Genome sequencing and assembly of Indian major carp, Cirrhinus mrigala (Hamilton, 1822).</title>
        <authorList>
            <person name="Mohindra V."/>
            <person name="Chowdhury L.M."/>
            <person name="Lal K."/>
            <person name="Jena J.K."/>
        </authorList>
    </citation>
    <scope>NUCLEOTIDE SEQUENCE [LARGE SCALE GENOMIC DNA]</scope>
    <source>
        <strain evidence="2">CM1030</strain>
        <tissue evidence="2">Blood</tissue>
    </source>
</reference>
<dbReference type="InterPro" id="IPR013098">
    <property type="entry name" value="Ig_I-set"/>
</dbReference>
<evidence type="ECO:0000313" key="2">
    <source>
        <dbReference type="EMBL" id="KAL0169758.1"/>
    </source>
</evidence>
<evidence type="ECO:0000259" key="1">
    <source>
        <dbReference type="Pfam" id="PF07679"/>
    </source>
</evidence>
<dbReference type="InterPro" id="IPR013783">
    <property type="entry name" value="Ig-like_fold"/>
</dbReference>
<dbReference type="Proteomes" id="UP001529510">
    <property type="component" value="Unassembled WGS sequence"/>
</dbReference>
<keyword evidence="3" id="KW-1185">Reference proteome</keyword>
<proteinExistence type="predicted"/>